<dbReference type="AlphaFoldDB" id="A0A2Z6QXH9"/>
<dbReference type="Pfam" id="PF08238">
    <property type="entry name" value="Sel1"/>
    <property type="match status" value="4"/>
</dbReference>
<accession>A0A2Z6QXH9</accession>
<dbReference type="SMART" id="SM00671">
    <property type="entry name" value="SEL1"/>
    <property type="match status" value="4"/>
</dbReference>
<dbReference type="SUPFAM" id="SSF81901">
    <property type="entry name" value="HCP-like"/>
    <property type="match status" value="1"/>
</dbReference>
<dbReference type="PANTHER" id="PTHR43628:SF1">
    <property type="entry name" value="CHITIN SYNTHASE REGULATORY FACTOR 2-RELATED"/>
    <property type="match status" value="1"/>
</dbReference>
<dbReference type="InterPro" id="IPR006597">
    <property type="entry name" value="Sel1-like"/>
</dbReference>
<evidence type="ECO:0000313" key="1">
    <source>
        <dbReference type="EMBL" id="GBB89984.1"/>
    </source>
</evidence>
<name>A0A2Z6QXH9_9GLOM</name>
<dbReference type="EMBL" id="BEXD01000763">
    <property type="protein sequence ID" value="GBB89984.1"/>
    <property type="molecule type" value="Genomic_DNA"/>
</dbReference>
<protein>
    <recommendedName>
        <fullName evidence="3">Sel1 repeat domain-containing protein</fullName>
    </recommendedName>
</protein>
<dbReference type="PANTHER" id="PTHR43628">
    <property type="entry name" value="ACTIVATOR OF C KINASE PROTEIN 1-RELATED"/>
    <property type="match status" value="1"/>
</dbReference>
<dbReference type="InterPro" id="IPR052945">
    <property type="entry name" value="Mitotic_Regulator"/>
</dbReference>
<dbReference type="InterPro" id="IPR011990">
    <property type="entry name" value="TPR-like_helical_dom_sf"/>
</dbReference>
<gene>
    <name evidence="1" type="ORF">RclHR1_16850001</name>
</gene>
<proteinExistence type="predicted"/>
<dbReference type="Gene3D" id="1.25.40.10">
    <property type="entry name" value="Tetratricopeptide repeat domain"/>
    <property type="match status" value="1"/>
</dbReference>
<keyword evidence="2" id="KW-1185">Reference proteome</keyword>
<organism evidence="1 2">
    <name type="scientific">Rhizophagus clarus</name>
    <dbReference type="NCBI Taxonomy" id="94130"/>
    <lineage>
        <taxon>Eukaryota</taxon>
        <taxon>Fungi</taxon>
        <taxon>Fungi incertae sedis</taxon>
        <taxon>Mucoromycota</taxon>
        <taxon>Glomeromycotina</taxon>
        <taxon>Glomeromycetes</taxon>
        <taxon>Glomerales</taxon>
        <taxon>Glomeraceae</taxon>
        <taxon>Rhizophagus</taxon>
    </lineage>
</organism>
<dbReference type="Proteomes" id="UP000247702">
    <property type="component" value="Unassembled WGS sequence"/>
</dbReference>
<reference evidence="1 2" key="1">
    <citation type="submission" date="2017-11" db="EMBL/GenBank/DDBJ databases">
        <title>The genome of Rhizophagus clarus HR1 reveals common genetic basis of auxotrophy among arbuscular mycorrhizal fungi.</title>
        <authorList>
            <person name="Kobayashi Y."/>
        </authorList>
    </citation>
    <scope>NUCLEOTIDE SEQUENCE [LARGE SCALE GENOMIC DNA]</scope>
    <source>
        <strain evidence="1 2">HR1</strain>
    </source>
</reference>
<sequence>MQSTNNSDNTINDSKYEFSKIIQNFHKIDIKEIEPTTQDINENIYESLSPVINELVDLYFEAANKGKEEIVRKQQILDYINNYEISSQEIYKWLLNTPNNSNSIFLLGYFNFYGIGTSINKQKAFELYKKAVKLENMTAQLVLADIYIHGKGLMKDCDKAFKLTKKLAEKEHLAGINMLGYCYGCGVGTNVNMIKAFGLYKKAADLGNSIAQYNIALLYEHGKGVEQDEGQAIYWYKKSAEQGYQYSQKKLEILLNISADQKSLHKFIH</sequence>
<evidence type="ECO:0008006" key="3">
    <source>
        <dbReference type="Google" id="ProtNLM"/>
    </source>
</evidence>
<evidence type="ECO:0000313" key="2">
    <source>
        <dbReference type="Proteomes" id="UP000247702"/>
    </source>
</evidence>
<comment type="caution">
    <text evidence="1">The sequence shown here is derived from an EMBL/GenBank/DDBJ whole genome shotgun (WGS) entry which is preliminary data.</text>
</comment>